<evidence type="ECO:0000256" key="2">
    <source>
        <dbReference type="ARBA" id="ARBA00005375"/>
    </source>
</evidence>
<evidence type="ECO:0000256" key="4">
    <source>
        <dbReference type="ARBA" id="ARBA00022729"/>
    </source>
</evidence>
<keyword evidence="7" id="KW-0325">Glycoprotein</keyword>
<dbReference type="InterPro" id="IPR050645">
    <property type="entry name" value="Histidine_acid_phosphatase"/>
</dbReference>
<protein>
    <recommendedName>
        <fullName evidence="3">acid phosphatase</fullName>
        <ecNumber evidence="3">3.1.3.2</ecNumber>
    </recommendedName>
</protein>
<dbReference type="InterPro" id="IPR033379">
    <property type="entry name" value="Acid_Pase_AS"/>
</dbReference>
<feature type="chain" id="PRO_5042091777" description="acid phosphatase" evidence="8">
    <location>
        <begin position="27"/>
        <end position="402"/>
    </location>
</feature>
<evidence type="ECO:0000256" key="3">
    <source>
        <dbReference type="ARBA" id="ARBA00012646"/>
    </source>
</evidence>
<organism evidence="9 10">
    <name type="scientific">Parelaphostrongylus tenuis</name>
    <name type="common">Meningeal worm</name>
    <dbReference type="NCBI Taxonomy" id="148309"/>
    <lineage>
        <taxon>Eukaryota</taxon>
        <taxon>Metazoa</taxon>
        <taxon>Ecdysozoa</taxon>
        <taxon>Nematoda</taxon>
        <taxon>Chromadorea</taxon>
        <taxon>Rhabditida</taxon>
        <taxon>Rhabditina</taxon>
        <taxon>Rhabditomorpha</taxon>
        <taxon>Strongyloidea</taxon>
        <taxon>Metastrongylidae</taxon>
        <taxon>Parelaphostrongylus</taxon>
    </lineage>
</organism>
<evidence type="ECO:0000256" key="6">
    <source>
        <dbReference type="ARBA" id="ARBA00023157"/>
    </source>
</evidence>
<dbReference type="InterPro" id="IPR000560">
    <property type="entry name" value="His_Pase_clade-2"/>
</dbReference>
<dbReference type="PANTHER" id="PTHR11567">
    <property type="entry name" value="ACID PHOSPHATASE-RELATED"/>
    <property type="match status" value="1"/>
</dbReference>
<keyword evidence="5" id="KW-0378">Hydrolase</keyword>
<evidence type="ECO:0000256" key="5">
    <source>
        <dbReference type="ARBA" id="ARBA00022801"/>
    </source>
</evidence>
<evidence type="ECO:0000256" key="7">
    <source>
        <dbReference type="ARBA" id="ARBA00023180"/>
    </source>
</evidence>
<evidence type="ECO:0000256" key="1">
    <source>
        <dbReference type="ARBA" id="ARBA00000032"/>
    </source>
</evidence>
<dbReference type="Proteomes" id="UP001196413">
    <property type="component" value="Unassembled WGS sequence"/>
</dbReference>
<comment type="catalytic activity">
    <reaction evidence="1">
        <text>a phosphate monoester + H2O = an alcohol + phosphate</text>
        <dbReference type="Rhea" id="RHEA:15017"/>
        <dbReference type="ChEBI" id="CHEBI:15377"/>
        <dbReference type="ChEBI" id="CHEBI:30879"/>
        <dbReference type="ChEBI" id="CHEBI:43474"/>
        <dbReference type="ChEBI" id="CHEBI:67140"/>
        <dbReference type="EC" id="3.1.3.2"/>
    </reaction>
</comment>
<name>A0AAD5MU06_PARTN</name>
<dbReference type="PANTHER" id="PTHR11567:SF211">
    <property type="entry name" value="PROSTATIC ACID PHOSPHATASE"/>
    <property type="match status" value="1"/>
</dbReference>
<dbReference type="AlphaFoldDB" id="A0AAD5MU06"/>
<comment type="caution">
    <text evidence="9">The sequence shown here is derived from an EMBL/GenBank/DDBJ whole genome shotgun (WGS) entry which is preliminary data.</text>
</comment>
<dbReference type="CDD" id="cd07061">
    <property type="entry name" value="HP_HAP_like"/>
    <property type="match status" value="1"/>
</dbReference>
<keyword evidence="4 8" id="KW-0732">Signal</keyword>
<reference evidence="9" key="1">
    <citation type="submission" date="2021-06" db="EMBL/GenBank/DDBJ databases">
        <title>Parelaphostrongylus tenuis whole genome reference sequence.</title>
        <authorList>
            <person name="Garwood T.J."/>
            <person name="Larsen P.A."/>
            <person name="Fountain-Jones N.M."/>
            <person name="Garbe J.R."/>
            <person name="Macchietto M.G."/>
            <person name="Kania S.A."/>
            <person name="Gerhold R.W."/>
            <person name="Richards J.E."/>
            <person name="Wolf T.M."/>
        </authorList>
    </citation>
    <scope>NUCLEOTIDE SEQUENCE</scope>
    <source>
        <strain evidence="9">MNPRO001-30</strain>
        <tissue evidence="9">Meninges</tissue>
    </source>
</reference>
<dbReference type="GO" id="GO:0003993">
    <property type="term" value="F:acid phosphatase activity"/>
    <property type="evidence" value="ECO:0007669"/>
    <property type="project" value="UniProtKB-EC"/>
</dbReference>
<evidence type="ECO:0000313" key="10">
    <source>
        <dbReference type="Proteomes" id="UP001196413"/>
    </source>
</evidence>
<accession>A0AAD5MU06</accession>
<dbReference type="InterPro" id="IPR029033">
    <property type="entry name" value="His_PPase_superfam"/>
</dbReference>
<comment type="similarity">
    <text evidence="2">Belongs to the histidine acid phosphatase family.</text>
</comment>
<keyword evidence="6" id="KW-1015">Disulfide bond</keyword>
<keyword evidence="10" id="KW-1185">Reference proteome</keyword>
<dbReference type="EC" id="3.1.3.2" evidence="3"/>
<sequence length="402" mass="45180">MRFVWTTFNHLLLMIWFWCLLPVSSSAPAAGFDKLVSVIVLFRHGARAPTDRLSNRTYEKFFPNGLGELTSVGIENSYRLGKFLGERYVASGFLRSPLLPSQVHFRSVANNRCLMTASLVGSGMFEVDGISTTGIVPIYSQENGDMVLTAPINCSADIKRIFDTCGRAPKSSYKKFTEFQGFIYECLGLHKLSGLFRSGTSFEIADSLINEYENGLQMPKWFESYKSEIYQSFVKVENFMLGAAEFHNSAILRLKSGFLLHTVLQHLDSSWQQFILEGSLKRKKFVAYSTQDWLMQAFMDSLGIRAQAVGDSSLPKYNSLIILELRSVKGMPFVKAFYRDPINEVLMDVSSAIRGCSTRTGCPLPLVLSCCDSYITSNPEKECYPELSTYDTHPPSCVKYSS</sequence>
<feature type="signal peptide" evidence="8">
    <location>
        <begin position="1"/>
        <end position="26"/>
    </location>
</feature>
<dbReference type="SUPFAM" id="SSF53254">
    <property type="entry name" value="Phosphoglycerate mutase-like"/>
    <property type="match status" value="1"/>
</dbReference>
<evidence type="ECO:0000256" key="8">
    <source>
        <dbReference type="SAM" id="SignalP"/>
    </source>
</evidence>
<dbReference type="Gene3D" id="3.40.50.1240">
    <property type="entry name" value="Phosphoglycerate mutase-like"/>
    <property type="match status" value="1"/>
</dbReference>
<evidence type="ECO:0000313" key="9">
    <source>
        <dbReference type="EMBL" id="KAJ1364640.1"/>
    </source>
</evidence>
<proteinExistence type="inferred from homology"/>
<dbReference type="Pfam" id="PF00328">
    <property type="entry name" value="His_Phos_2"/>
    <property type="match status" value="1"/>
</dbReference>
<gene>
    <name evidence="9" type="ORF">KIN20_024770</name>
</gene>
<dbReference type="PROSITE" id="PS00616">
    <property type="entry name" value="HIS_ACID_PHOSPHAT_1"/>
    <property type="match status" value="1"/>
</dbReference>
<dbReference type="EMBL" id="JAHQIW010005020">
    <property type="protein sequence ID" value="KAJ1364640.1"/>
    <property type="molecule type" value="Genomic_DNA"/>
</dbReference>